<organism evidence="1 2">
    <name type="scientific">Hohenbuehelia grisea</name>
    <dbReference type="NCBI Taxonomy" id="104357"/>
    <lineage>
        <taxon>Eukaryota</taxon>
        <taxon>Fungi</taxon>
        <taxon>Dikarya</taxon>
        <taxon>Basidiomycota</taxon>
        <taxon>Agaricomycotina</taxon>
        <taxon>Agaricomycetes</taxon>
        <taxon>Agaricomycetidae</taxon>
        <taxon>Agaricales</taxon>
        <taxon>Pleurotineae</taxon>
        <taxon>Pleurotaceae</taxon>
        <taxon>Hohenbuehelia</taxon>
    </lineage>
</organism>
<dbReference type="Proteomes" id="UP001556367">
    <property type="component" value="Unassembled WGS sequence"/>
</dbReference>
<dbReference type="EMBL" id="JASNQZ010000019">
    <property type="protein sequence ID" value="KAL0945076.1"/>
    <property type="molecule type" value="Genomic_DNA"/>
</dbReference>
<gene>
    <name evidence="1" type="ORF">HGRIS_004230</name>
</gene>
<evidence type="ECO:0000313" key="2">
    <source>
        <dbReference type="Proteomes" id="UP001556367"/>
    </source>
</evidence>
<reference evidence="2" key="1">
    <citation type="submission" date="2024-06" db="EMBL/GenBank/DDBJ databases">
        <title>Multi-omics analyses provide insights into the biosynthesis of the anticancer antibiotic pleurotin in Hohenbuehelia grisea.</title>
        <authorList>
            <person name="Weaver J.A."/>
            <person name="Alberti F."/>
        </authorList>
    </citation>
    <scope>NUCLEOTIDE SEQUENCE [LARGE SCALE GENOMIC DNA]</scope>
    <source>
        <strain evidence="2">T-177</strain>
    </source>
</reference>
<accession>A0ABR3IP58</accession>
<proteinExistence type="predicted"/>
<comment type="caution">
    <text evidence="1">The sequence shown here is derived from an EMBL/GenBank/DDBJ whole genome shotgun (WGS) entry which is preliminary data.</text>
</comment>
<name>A0ABR3IP58_9AGAR</name>
<sequence>MGEVLEVGGSGVGAIPVPPVPGPLETNLAHRHPIEVLVGKKNLETDEDIRALLFFSSAHTKATMEPPLSITLIDEDDTSSSSTTSISAEPKYKLVDLAIDREAVFITAVGHSRKCTLAS</sequence>
<keyword evidence="2" id="KW-1185">Reference proteome</keyword>
<protein>
    <submittedName>
        <fullName evidence="1">Uncharacterized protein</fullName>
    </submittedName>
</protein>
<evidence type="ECO:0000313" key="1">
    <source>
        <dbReference type="EMBL" id="KAL0945076.1"/>
    </source>
</evidence>